<accession>A0A2P6MLZ4</accession>
<dbReference type="InterPro" id="IPR004839">
    <property type="entry name" value="Aminotransferase_I/II_large"/>
</dbReference>
<dbReference type="Proteomes" id="UP000243650">
    <property type="component" value="Unassembled WGS sequence"/>
</dbReference>
<keyword evidence="3 5" id="KW-0808">Transferase</keyword>
<evidence type="ECO:0000256" key="1">
    <source>
        <dbReference type="ARBA" id="ARBA00001933"/>
    </source>
</evidence>
<comment type="cofactor">
    <cofactor evidence="1">
        <name>pyridoxal 5'-phosphate</name>
        <dbReference type="ChEBI" id="CHEBI:597326"/>
    </cofactor>
</comment>
<evidence type="ECO:0000259" key="4">
    <source>
        <dbReference type="Pfam" id="PF00155"/>
    </source>
</evidence>
<sequence length="387" mass="42079">MHSFPSSSRLKQLPEQFFADLVKRAASKEDLINLGQGNPDQPTPVHIIEAVQQASAKPEHHKYSPFRGRRFLRKAAADFYEREYGVTLDPDTEIAVLPGAKTGLVELSLCLADPGDTVLLPDPGYPDYLSGTSLAGARTVMMPLQQKNRFLPDYGGLSKDNLDRARLMFLNYPNNPTGGCADPSFFAETVTLARRHHICVCHDFAYGTIGFDGTKPPSFLETPGAKETGIEIFTLSKAYNMAGWRIAFAAGNASVIEQLNLIQDHLFVSLPGAIQEAGAAALNGSQDCTRSLTALYERRRDVLLAEAARIGWEIPPPKGSFFVWAPVPEGFTSASFTDLLLEKAGVMAAPGHGFGAHGEGWVRLGLVVSEEAIAEAMQRIDQLSLFS</sequence>
<dbReference type="Gene3D" id="3.90.1150.10">
    <property type="entry name" value="Aspartate Aminotransferase, domain 1"/>
    <property type="match status" value="1"/>
</dbReference>
<dbReference type="PANTHER" id="PTHR42832">
    <property type="entry name" value="AMINO ACID AMINOTRANSFERASE"/>
    <property type="match status" value="1"/>
</dbReference>
<dbReference type="GO" id="GO:0030170">
    <property type="term" value="F:pyridoxal phosphate binding"/>
    <property type="evidence" value="ECO:0007669"/>
    <property type="project" value="InterPro"/>
</dbReference>
<dbReference type="RefSeq" id="WP_105957655.1">
    <property type="nucleotide sequence ID" value="NZ_PVNS01000001.1"/>
</dbReference>
<dbReference type="InterPro" id="IPR015422">
    <property type="entry name" value="PyrdxlP-dep_Trfase_small"/>
</dbReference>
<keyword evidence="6" id="KW-1185">Reference proteome</keyword>
<protein>
    <submittedName>
        <fullName evidence="5">LL-diaminopimelate aminotransferase</fullName>
    </submittedName>
</protein>
<organism evidence="5 6">
    <name type="scientific">Alkalicoccus urumqiensis</name>
    <name type="common">Bacillus urumqiensis</name>
    <dbReference type="NCBI Taxonomy" id="1548213"/>
    <lineage>
        <taxon>Bacteria</taxon>
        <taxon>Bacillati</taxon>
        <taxon>Bacillota</taxon>
        <taxon>Bacilli</taxon>
        <taxon>Bacillales</taxon>
        <taxon>Bacillaceae</taxon>
        <taxon>Alkalicoccus</taxon>
    </lineage>
</organism>
<name>A0A2P6MLZ4_ALKUR</name>
<dbReference type="Gene3D" id="3.40.640.10">
    <property type="entry name" value="Type I PLP-dependent aspartate aminotransferase-like (Major domain)"/>
    <property type="match status" value="1"/>
</dbReference>
<evidence type="ECO:0000256" key="3">
    <source>
        <dbReference type="ARBA" id="ARBA00022679"/>
    </source>
</evidence>
<dbReference type="PANTHER" id="PTHR42832:SF3">
    <property type="entry name" value="L-GLUTAMINE--4-(METHYLSULFANYL)-2-OXOBUTANOATE AMINOTRANSFERASE"/>
    <property type="match status" value="1"/>
</dbReference>
<dbReference type="OrthoDB" id="9802328at2"/>
<evidence type="ECO:0000256" key="2">
    <source>
        <dbReference type="ARBA" id="ARBA00022576"/>
    </source>
</evidence>
<proteinExistence type="predicted"/>
<dbReference type="Pfam" id="PF00155">
    <property type="entry name" value="Aminotran_1_2"/>
    <property type="match status" value="1"/>
</dbReference>
<dbReference type="GO" id="GO:0008483">
    <property type="term" value="F:transaminase activity"/>
    <property type="evidence" value="ECO:0007669"/>
    <property type="project" value="UniProtKB-KW"/>
</dbReference>
<evidence type="ECO:0000313" key="5">
    <source>
        <dbReference type="EMBL" id="PRO67271.1"/>
    </source>
</evidence>
<dbReference type="CDD" id="cd00609">
    <property type="entry name" value="AAT_like"/>
    <property type="match status" value="1"/>
</dbReference>
<dbReference type="SUPFAM" id="SSF53383">
    <property type="entry name" value="PLP-dependent transferases"/>
    <property type="match status" value="1"/>
</dbReference>
<dbReference type="InterPro" id="IPR015424">
    <property type="entry name" value="PyrdxlP-dep_Trfase"/>
</dbReference>
<dbReference type="AlphaFoldDB" id="A0A2P6MLZ4"/>
<reference evidence="5 6" key="1">
    <citation type="submission" date="2018-03" db="EMBL/GenBank/DDBJ databases">
        <title>Bacillus urumqiensis sp. nov., a moderately haloalkaliphilic bacterium isolated from a salt lake.</title>
        <authorList>
            <person name="Zhao B."/>
            <person name="Liao Z."/>
        </authorList>
    </citation>
    <scope>NUCLEOTIDE SEQUENCE [LARGE SCALE GENOMIC DNA]</scope>
    <source>
        <strain evidence="5 6">BZ-SZ-XJ18</strain>
    </source>
</reference>
<keyword evidence="2 5" id="KW-0032">Aminotransferase</keyword>
<dbReference type="InterPro" id="IPR050881">
    <property type="entry name" value="LL-DAP_aminotransferase"/>
</dbReference>
<dbReference type="EMBL" id="PVNS01000001">
    <property type="protein sequence ID" value="PRO67271.1"/>
    <property type="molecule type" value="Genomic_DNA"/>
</dbReference>
<feature type="domain" description="Aminotransferase class I/classII large" evidence="4">
    <location>
        <begin position="30"/>
        <end position="380"/>
    </location>
</feature>
<comment type="caution">
    <text evidence="5">The sequence shown here is derived from an EMBL/GenBank/DDBJ whole genome shotgun (WGS) entry which is preliminary data.</text>
</comment>
<evidence type="ECO:0000313" key="6">
    <source>
        <dbReference type="Proteomes" id="UP000243650"/>
    </source>
</evidence>
<dbReference type="NCBIfam" id="NF005977">
    <property type="entry name" value="PRK08068.1"/>
    <property type="match status" value="1"/>
</dbReference>
<gene>
    <name evidence="5" type="ORF">C6I21_01555</name>
</gene>
<dbReference type="InterPro" id="IPR015421">
    <property type="entry name" value="PyrdxlP-dep_Trfase_major"/>
</dbReference>